<comment type="caution">
    <text evidence="2">The sequence shown here is derived from an EMBL/GenBank/DDBJ whole genome shotgun (WGS) entry which is preliminary data.</text>
</comment>
<gene>
    <name evidence="2" type="ORF">HJG59_012373</name>
</gene>
<protein>
    <submittedName>
        <fullName evidence="2">Motile sperm domain containing 3</fullName>
    </submittedName>
</protein>
<feature type="compositionally biased region" description="Pro residues" evidence="1">
    <location>
        <begin position="35"/>
        <end position="44"/>
    </location>
</feature>
<accession>A0A7J8J1E8</accession>
<evidence type="ECO:0000313" key="3">
    <source>
        <dbReference type="Proteomes" id="UP000550707"/>
    </source>
</evidence>
<feature type="compositionally biased region" description="Low complexity" evidence="1">
    <location>
        <begin position="22"/>
        <end position="34"/>
    </location>
</feature>
<dbReference type="AlphaFoldDB" id="A0A7J8J1E8"/>
<evidence type="ECO:0000313" key="2">
    <source>
        <dbReference type="EMBL" id="KAF6490270.1"/>
    </source>
</evidence>
<name>A0A7J8J1E8_MOLMO</name>
<dbReference type="EMBL" id="JACASF010000003">
    <property type="protein sequence ID" value="KAF6490270.1"/>
    <property type="molecule type" value="Genomic_DNA"/>
</dbReference>
<reference evidence="2 3" key="1">
    <citation type="journal article" date="2020" name="Nature">
        <title>Six reference-quality genomes reveal evolution of bat adaptations.</title>
        <authorList>
            <person name="Jebb D."/>
            <person name="Huang Z."/>
            <person name="Pippel M."/>
            <person name="Hughes G.M."/>
            <person name="Lavrichenko K."/>
            <person name="Devanna P."/>
            <person name="Winkler S."/>
            <person name="Jermiin L.S."/>
            <person name="Skirmuntt E.C."/>
            <person name="Katzourakis A."/>
            <person name="Burkitt-Gray L."/>
            <person name="Ray D.A."/>
            <person name="Sullivan K.A.M."/>
            <person name="Roscito J.G."/>
            <person name="Kirilenko B.M."/>
            <person name="Davalos L.M."/>
            <person name="Corthals A.P."/>
            <person name="Power M.L."/>
            <person name="Jones G."/>
            <person name="Ransome R.D."/>
            <person name="Dechmann D.K.N."/>
            <person name="Locatelli A.G."/>
            <person name="Puechmaille S.J."/>
            <person name="Fedrigo O."/>
            <person name="Jarvis E.D."/>
            <person name="Hiller M."/>
            <person name="Vernes S.C."/>
            <person name="Myers E.W."/>
            <person name="Teeling E.C."/>
        </authorList>
    </citation>
    <scope>NUCLEOTIDE SEQUENCE [LARGE SCALE GENOMIC DNA]</scope>
    <source>
        <strain evidence="2">MMolMol1</strain>
        <tissue evidence="2">Muscle</tissue>
    </source>
</reference>
<feature type="region of interest" description="Disordered" evidence="1">
    <location>
        <begin position="21"/>
        <end position="56"/>
    </location>
</feature>
<dbReference type="Proteomes" id="UP000550707">
    <property type="component" value="Unassembled WGS sequence"/>
</dbReference>
<keyword evidence="3" id="KW-1185">Reference proteome</keyword>
<sequence length="56" mass="6312">MNSAASCPKSCMSRWDKSWLQPTSWASSPWSSSRPEPPAQPQRPSPSRDVDRKQPL</sequence>
<evidence type="ECO:0000256" key="1">
    <source>
        <dbReference type="SAM" id="MobiDB-lite"/>
    </source>
</evidence>
<organism evidence="2 3">
    <name type="scientific">Molossus molossus</name>
    <name type="common">Pallas' mastiff bat</name>
    <name type="synonym">Vespertilio molossus</name>
    <dbReference type="NCBI Taxonomy" id="27622"/>
    <lineage>
        <taxon>Eukaryota</taxon>
        <taxon>Metazoa</taxon>
        <taxon>Chordata</taxon>
        <taxon>Craniata</taxon>
        <taxon>Vertebrata</taxon>
        <taxon>Euteleostomi</taxon>
        <taxon>Mammalia</taxon>
        <taxon>Eutheria</taxon>
        <taxon>Laurasiatheria</taxon>
        <taxon>Chiroptera</taxon>
        <taxon>Yangochiroptera</taxon>
        <taxon>Molossidae</taxon>
        <taxon>Molossus</taxon>
    </lineage>
</organism>
<proteinExistence type="predicted"/>
<feature type="compositionally biased region" description="Basic and acidic residues" evidence="1">
    <location>
        <begin position="46"/>
        <end position="56"/>
    </location>
</feature>